<keyword evidence="2" id="KW-0808">Transferase</keyword>
<dbReference type="Pfam" id="PF01075">
    <property type="entry name" value="Glyco_transf_9"/>
    <property type="match status" value="1"/>
</dbReference>
<evidence type="ECO:0000313" key="3">
    <source>
        <dbReference type="EMBL" id="EFB91226.1"/>
    </source>
</evidence>
<dbReference type="Proteomes" id="UP000006462">
    <property type="component" value="Unassembled WGS sequence"/>
</dbReference>
<protein>
    <submittedName>
        <fullName evidence="3">Heptosyltransferase</fullName>
    </submittedName>
</protein>
<dbReference type="EMBL" id="ADFP01000047">
    <property type="protein sequence ID" value="EFB91226.1"/>
    <property type="molecule type" value="Genomic_DNA"/>
</dbReference>
<comment type="caution">
    <text evidence="3">The sequence shown here is derived from an EMBL/GenBank/DDBJ whole genome shotgun (WGS) entry which is preliminary data.</text>
</comment>
<name>A0ABM9ZWE0_9BACT</name>
<dbReference type="CDD" id="cd03789">
    <property type="entry name" value="GT9_LPS_heptosyltransferase"/>
    <property type="match status" value="1"/>
</dbReference>
<keyword evidence="1" id="KW-0328">Glycosyltransferase</keyword>
<dbReference type="RefSeq" id="WP_009164290.1">
    <property type="nucleotide sequence ID" value="NZ_ADFP01000047.1"/>
</dbReference>
<reference evidence="3 4" key="1">
    <citation type="submission" date="2009-12" db="EMBL/GenBank/DDBJ databases">
        <authorList>
            <person name="Shrivastava S."/>
            <person name="Madupu R."/>
            <person name="Durkin A.S."/>
            <person name="Torralba M."/>
            <person name="Methe B."/>
            <person name="Sutton G.G."/>
            <person name="Strausberg R.L."/>
            <person name="Nelson K.E."/>
        </authorList>
    </citation>
    <scope>NUCLEOTIDE SEQUENCE [LARGE SCALE GENOMIC DNA]</scope>
    <source>
        <strain evidence="3 4">W5455</strain>
    </source>
</reference>
<sequence length="334" mass="37852">MNFPRVALDNNIKAKVLFVRLSSLGDIVLTAHIGRRLKELFPFFELSWLTEKNYGPFAEYMPWIDKVIPWDRKEGWRGFLKLISRVRNEKFDILFNLQDNDRTALLTLLTHIPLKIGFHRHFQFVYNQDVYAVLGQLGIPPCLEKQIRSSLVRPEGDSRVAPCIERENTRCCAALAIGASKARKRWPVPYWAQLIHFLSEKNCLAVLLGSGAEEKKMAREIMAQCSGQRVLDWVDKLSTSELLCVLADASFVVAADTGPLHMARALGTPVIAMFGPTSLSISYTQSFDKVVYTSCEKMGCLDWKCDLPCMERIAPQKVIKAAEEILESIFPQKG</sequence>
<dbReference type="SUPFAM" id="SSF53756">
    <property type="entry name" value="UDP-Glycosyltransferase/glycogen phosphorylase"/>
    <property type="match status" value="1"/>
</dbReference>
<dbReference type="PANTHER" id="PTHR30160">
    <property type="entry name" value="TETRAACYLDISACCHARIDE 4'-KINASE-RELATED"/>
    <property type="match status" value="1"/>
</dbReference>
<dbReference type="InterPro" id="IPR002201">
    <property type="entry name" value="Glyco_trans_9"/>
</dbReference>
<dbReference type="Gene3D" id="3.40.50.2000">
    <property type="entry name" value="Glycogen Phosphorylase B"/>
    <property type="match status" value="2"/>
</dbReference>
<accession>A0ABM9ZWE0</accession>
<evidence type="ECO:0000256" key="1">
    <source>
        <dbReference type="ARBA" id="ARBA00022676"/>
    </source>
</evidence>
<evidence type="ECO:0000313" key="4">
    <source>
        <dbReference type="Proteomes" id="UP000006462"/>
    </source>
</evidence>
<evidence type="ECO:0000256" key="2">
    <source>
        <dbReference type="ARBA" id="ARBA00022679"/>
    </source>
</evidence>
<proteinExistence type="predicted"/>
<keyword evidence="4" id="KW-1185">Reference proteome</keyword>
<organism evidence="3 4">
    <name type="scientific">Pyramidobacter piscolens W5455</name>
    <dbReference type="NCBI Taxonomy" id="352165"/>
    <lineage>
        <taxon>Bacteria</taxon>
        <taxon>Thermotogati</taxon>
        <taxon>Synergistota</taxon>
        <taxon>Synergistia</taxon>
        <taxon>Synergistales</taxon>
        <taxon>Dethiosulfovibrionaceae</taxon>
        <taxon>Pyramidobacter</taxon>
    </lineage>
</organism>
<gene>
    <name evidence="3" type="ORF">HMPREF7215_0317</name>
</gene>
<dbReference type="InterPro" id="IPR051199">
    <property type="entry name" value="LPS_LOS_Heptosyltrfase"/>
</dbReference>